<organism evidence="1 2">
    <name type="scientific">Nemania bipapillata</name>
    <dbReference type="NCBI Taxonomy" id="110536"/>
    <lineage>
        <taxon>Eukaryota</taxon>
        <taxon>Fungi</taxon>
        <taxon>Dikarya</taxon>
        <taxon>Ascomycota</taxon>
        <taxon>Pezizomycotina</taxon>
        <taxon>Sordariomycetes</taxon>
        <taxon>Xylariomycetidae</taxon>
        <taxon>Xylariales</taxon>
        <taxon>Xylariaceae</taxon>
        <taxon>Nemania</taxon>
    </lineage>
</organism>
<dbReference type="Proteomes" id="UP001153334">
    <property type="component" value="Unassembled WGS sequence"/>
</dbReference>
<reference evidence="1" key="1">
    <citation type="submission" date="2022-11" db="EMBL/GenBank/DDBJ databases">
        <title>Genome Sequence of Nemania bipapillata.</title>
        <authorList>
            <person name="Buettner E."/>
        </authorList>
    </citation>
    <scope>NUCLEOTIDE SEQUENCE</scope>
    <source>
        <strain evidence="1">CP14</strain>
    </source>
</reference>
<name>A0ACC2J6U6_9PEZI</name>
<sequence length="512" mass="57913">MPTNTVLPDSVTGFAQATLGVFTAALTVHYIARIIHNLFFHPLSHIPGPRLAAATYIPEFYWDVVRSGRYTQQIIKMHQRYGPIVRISPHEVHCSDRHFIDEIYTGGHRKRDKPLHQVKGSGVAEAATFSTTNHDVHRIRRGALNKFFSRAQVSRLEPTIRHMAECLCDKILTIGKREPFDVTTAYSLFTTDVISGYCLGESLGLIAQDGWEPNFREPLYAQLRLVYLFRFIPFLKRAGVAMAMFTRRISQDMETLFSTLIVDMPNYVKRAQIQVDKGLDDGSSVFGAVLASDLPQSQKTPQRMTEEGFSLFAAGTETVSWALAVITYHLLTKPELLEKLSVDVNRVVLDSKGQLPSWAALEKLPYLGAVIHEGLRLSYGLASRTSRIPTHEDLLYRGVWTPRDSGVPTKVEYVIPRGYAIGMSSVITHHDESVYPDSHSFIPERCLAYCELYLLLALLVSRVFPFMKLHETTEEDVAYDHDFFNPFPDAIGQTLRPLGVANEFRVLQYFDE</sequence>
<accession>A0ACC2J6U6</accession>
<evidence type="ECO:0000313" key="2">
    <source>
        <dbReference type="Proteomes" id="UP001153334"/>
    </source>
</evidence>
<dbReference type="EMBL" id="JAPESX010000123">
    <property type="protein sequence ID" value="KAJ8123130.1"/>
    <property type="molecule type" value="Genomic_DNA"/>
</dbReference>
<protein>
    <submittedName>
        <fullName evidence="1">Uncharacterized protein</fullName>
    </submittedName>
</protein>
<comment type="caution">
    <text evidence="1">The sequence shown here is derived from an EMBL/GenBank/DDBJ whole genome shotgun (WGS) entry which is preliminary data.</text>
</comment>
<proteinExistence type="predicted"/>
<gene>
    <name evidence="1" type="ORF">ONZ43_g851</name>
</gene>
<keyword evidence="2" id="KW-1185">Reference proteome</keyword>
<evidence type="ECO:0000313" key="1">
    <source>
        <dbReference type="EMBL" id="KAJ8123130.1"/>
    </source>
</evidence>